<feature type="coiled-coil region" evidence="1">
    <location>
        <begin position="303"/>
        <end position="344"/>
    </location>
</feature>
<sequence length="996" mass="101469">MPLPSVEATTRDGAIAAAREKYGSSARVVAVRKTRSGGVMGFFASERYIAEVEEVQPRRREPAPLSDSRRRIEAALSRDDRFDDDAPATPARREPAARHAAARPVTARAAALDPVDELAGLLGHGGGEAPEVGTYSRAGFSRAAAANRPGAAPAAAPATWSTPAAAPRTPAAARTGAAPTARAAAPQRSRAGAAARPPATPLTDDVPLDEPAGPSLFTAALAQVVSDDSEVRAAVEEAVATAAPHLRPGPAAAGSPASGRGAAPARPRRKPGAPSAGSAPAAGAGLAAALAAVERAAADRAVAERVAAERAEATRMAAEQEAARIAARREATRLARQRAAAEQAAAEEAARLAAEQAAAEEAARLAAEQAAAEEAARLAAEQATAEEAARLAAAEEAARLAAEQEAARLAAEQEAARLAAEQAAAEAARIAAEQEAARRAAEEAAAAESARVAAEQEAARIAAAQAAEAARIAAERQAAEHEAARRAAEQAAAAESARVAAEQEAARAAAAQAAEATRIAAERQAARLAAEREAARMLAEQAVAAESARVAAEREAFRTAEPITVEFAIPMEDAGVPAWLSEPVLDGPASVREEAVAEVLRAALAHDTSEDLLTDILRGVLSNASQRPALGAGTGEQQTWVDGAAEADEWEVVADVLAPTASDPAPLPMDATAILPPLSLLPPRSPGSQLAIPPLLGGRPPVPPPRRRPAVPEQSVARVASSRAPQGLATVTPLPVPRAGAWQGGSPVVVTSVRERSGGLVPAGGMVDPRMIEAVGVVNRLRALGLPEALLGGGFAADIAATGTYAALTRVLAKLPAAPSVPSGPGEVLLVVGPGAETLAAARSLAAGLRLDSDRLQWASRGDLANLVPHASRIASVDTALERKQEAAQAGEMTVVAVDAPLRSGGRTWLEQMLAIWAPSAVWAVVEATRKADDLGPWLEALPRVDALMVQDTDLTADPAAVLARAAAPVALLDGARATAHRWASLLCERLEAGEA</sequence>
<dbReference type="AlphaFoldDB" id="A0A1H8SIX4"/>
<reference evidence="4" key="1">
    <citation type="submission" date="2016-10" db="EMBL/GenBank/DDBJ databases">
        <authorList>
            <person name="Varghese N."/>
            <person name="Submissions S."/>
        </authorList>
    </citation>
    <scope>NUCLEOTIDE SEQUENCE [LARGE SCALE GENOMIC DNA]</scope>
    <source>
        <strain evidence="4">DSM 45413</strain>
    </source>
</reference>
<evidence type="ECO:0008006" key="5">
    <source>
        <dbReference type="Google" id="ProtNLM"/>
    </source>
</evidence>
<dbReference type="EMBL" id="FOEE01000004">
    <property type="protein sequence ID" value="SEO78507.1"/>
    <property type="molecule type" value="Genomic_DNA"/>
</dbReference>
<evidence type="ECO:0000256" key="2">
    <source>
        <dbReference type="SAM" id="MobiDB-lite"/>
    </source>
</evidence>
<feature type="compositionally biased region" description="Low complexity" evidence="2">
    <location>
        <begin position="272"/>
        <end position="284"/>
    </location>
</feature>
<dbReference type="PANTHER" id="PTHR38758:SF1">
    <property type="entry name" value="PROTEIN, PUTATIVE-RELATED"/>
    <property type="match status" value="1"/>
</dbReference>
<proteinExistence type="predicted"/>
<protein>
    <recommendedName>
        <fullName evidence="5">Meckel syndrome type 1 protein</fullName>
    </recommendedName>
</protein>
<keyword evidence="4" id="KW-1185">Reference proteome</keyword>
<evidence type="ECO:0000256" key="1">
    <source>
        <dbReference type="SAM" id="Coils"/>
    </source>
</evidence>
<feature type="compositionally biased region" description="Basic and acidic residues" evidence="2">
    <location>
        <begin position="56"/>
        <end position="81"/>
    </location>
</feature>
<feature type="compositionally biased region" description="Low complexity" evidence="2">
    <location>
        <begin position="144"/>
        <end position="197"/>
    </location>
</feature>
<organism evidence="3 4">
    <name type="scientific">Trujillonella endophytica</name>
    <dbReference type="NCBI Taxonomy" id="673521"/>
    <lineage>
        <taxon>Bacteria</taxon>
        <taxon>Bacillati</taxon>
        <taxon>Actinomycetota</taxon>
        <taxon>Actinomycetes</taxon>
        <taxon>Geodermatophilales</taxon>
        <taxon>Geodermatophilaceae</taxon>
        <taxon>Trujillonella</taxon>
    </lineage>
</organism>
<evidence type="ECO:0000313" key="3">
    <source>
        <dbReference type="EMBL" id="SEO78507.1"/>
    </source>
</evidence>
<feature type="compositionally biased region" description="Low complexity" evidence="2">
    <location>
        <begin position="98"/>
        <end position="109"/>
    </location>
</feature>
<feature type="region of interest" description="Disordered" evidence="2">
    <location>
        <begin position="144"/>
        <end position="214"/>
    </location>
</feature>
<keyword evidence="1" id="KW-0175">Coiled coil</keyword>
<name>A0A1H8SIX4_9ACTN</name>
<evidence type="ECO:0000313" key="4">
    <source>
        <dbReference type="Proteomes" id="UP000198960"/>
    </source>
</evidence>
<accession>A0A1H8SIX4</accession>
<dbReference type="PANTHER" id="PTHR38758">
    <property type="entry name" value="PUTATIVE-RELATED"/>
    <property type="match status" value="1"/>
</dbReference>
<gene>
    <name evidence="3" type="ORF">SAMN05660991_01753</name>
</gene>
<dbReference type="Proteomes" id="UP000198960">
    <property type="component" value="Unassembled WGS sequence"/>
</dbReference>
<feature type="coiled-coil region" evidence="1">
    <location>
        <begin position="385"/>
        <end position="531"/>
    </location>
</feature>
<feature type="region of interest" description="Disordered" evidence="2">
    <location>
        <begin position="240"/>
        <end position="284"/>
    </location>
</feature>
<dbReference type="STRING" id="673521.SAMN05660991_01753"/>
<feature type="compositionally biased region" description="Low complexity" evidence="2">
    <location>
        <begin position="240"/>
        <end position="265"/>
    </location>
</feature>
<feature type="region of interest" description="Disordered" evidence="2">
    <location>
        <begin position="56"/>
        <end position="109"/>
    </location>
</feature>